<keyword evidence="12" id="KW-1185">Reference proteome</keyword>
<sequence length="445" mass="51662">MHTNINKPYRFANFGKMMIILRWQWVLLILLLTIVQKAWTGKRTKALFSLRESKTSDGKQTDVLLNKDKELDSLLQQTKENLIKAFGLRENMISNGDKIQKREPHKYMKYIAQKYKDNYKNGIPLTANTVRGCVDIDHGDKRLADFPHVSFKFDVSEIPQSEILIQSELKVLMKPDSFGIRSIRNGFFRATVLGVVARNKAENKAKGRHVYPKLWEITSKTIAMVKGQTEHWVTFDITKFVNYIINVQRKHVKLVLRVKPLGGTSIDPKLMGLNNHIKLETEKGLLVIYSGEDEAPIVKKNKRSKRHVSNTYTEKSNKKNRKKNKKNKNKNNKNRRKGKRRRKACRRKDMEVDFDKFGWSNFLIEPSKQNIYYCHGHCRYPLPHYVPASNHATIQSIWHEMHSSVPPPCCVPDEFDMLPVLSLDGNDRVVFKMKEGLIVKSCACR</sequence>
<evidence type="ECO:0000256" key="1">
    <source>
        <dbReference type="ARBA" id="ARBA00004613"/>
    </source>
</evidence>
<keyword evidence="4" id="KW-0732">Signal</keyword>
<dbReference type="GO" id="GO:0005615">
    <property type="term" value="C:extracellular space"/>
    <property type="evidence" value="ECO:0007669"/>
    <property type="project" value="TreeGrafter"/>
</dbReference>
<dbReference type="InterPro" id="IPR015615">
    <property type="entry name" value="TGF-beta-rel"/>
</dbReference>
<feature type="domain" description="TGF-beta family profile" evidence="10">
    <location>
        <begin position="321"/>
        <end position="445"/>
    </location>
</feature>
<proteinExistence type="inferred from homology"/>
<dbReference type="SUPFAM" id="SSF57501">
    <property type="entry name" value="Cystine-knot cytokines"/>
    <property type="match status" value="1"/>
</dbReference>
<keyword evidence="5 8" id="KW-0339">Growth factor</keyword>
<keyword evidence="6" id="KW-1015">Disulfide bond</keyword>
<evidence type="ECO:0000256" key="8">
    <source>
        <dbReference type="RuleBase" id="RU000354"/>
    </source>
</evidence>
<feature type="compositionally biased region" description="Basic residues" evidence="9">
    <location>
        <begin position="318"/>
        <end position="345"/>
    </location>
</feature>
<feature type="region of interest" description="Disordered" evidence="9">
    <location>
        <begin position="298"/>
        <end position="345"/>
    </location>
</feature>
<comment type="similarity">
    <text evidence="2 8">Belongs to the TGF-beta family.</text>
</comment>
<evidence type="ECO:0000256" key="2">
    <source>
        <dbReference type="ARBA" id="ARBA00006656"/>
    </source>
</evidence>
<dbReference type="EnsemblMetazoa" id="CLYHEMT002515.1">
    <property type="protein sequence ID" value="CLYHEMP002515.1"/>
    <property type="gene ID" value="CLYHEMG002515"/>
</dbReference>
<dbReference type="PROSITE" id="PS51362">
    <property type="entry name" value="TGF_BETA_2"/>
    <property type="match status" value="1"/>
</dbReference>
<dbReference type="GO" id="GO:0008083">
    <property type="term" value="F:growth factor activity"/>
    <property type="evidence" value="ECO:0007669"/>
    <property type="project" value="UniProtKB-KW"/>
</dbReference>
<dbReference type="InterPro" id="IPR001111">
    <property type="entry name" value="TGF-b_propeptide"/>
</dbReference>
<dbReference type="FunFam" id="2.10.90.10:FF:000001">
    <property type="entry name" value="Bone morphogenetic protein 4"/>
    <property type="match status" value="1"/>
</dbReference>
<comment type="subcellular location">
    <subcellularLocation>
        <location evidence="1">Secreted</location>
    </subcellularLocation>
</comment>
<dbReference type="InterPro" id="IPR029034">
    <property type="entry name" value="Cystine-knot_cytokine"/>
</dbReference>
<dbReference type="GeneID" id="136817272"/>
<evidence type="ECO:0000256" key="3">
    <source>
        <dbReference type="ARBA" id="ARBA00022525"/>
    </source>
</evidence>
<evidence type="ECO:0000256" key="5">
    <source>
        <dbReference type="ARBA" id="ARBA00023030"/>
    </source>
</evidence>
<keyword evidence="7" id="KW-0325">Glycoprotein</keyword>
<dbReference type="InterPro" id="IPR001839">
    <property type="entry name" value="TGF-b_C"/>
</dbReference>
<evidence type="ECO:0000256" key="6">
    <source>
        <dbReference type="ARBA" id="ARBA00023157"/>
    </source>
</evidence>
<dbReference type="Proteomes" id="UP000594262">
    <property type="component" value="Unplaced"/>
</dbReference>
<dbReference type="Gene3D" id="2.60.120.970">
    <property type="match status" value="1"/>
</dbReference>
<dbReference type="PANTHER" id="PTHR11848:SF263">
    <property type="entry name" value="PROTEIN DECAPENTAPLEGIC"/>
    <property type="match status" value="1"/>
</dbReference>
<dbReference type="Gene3D" id="2.10.90.10">
    <property type="entry name" value="Cystine-knot cytokines"/>
    <property type="match status" value="1"/>
</dbReference>
<dbReference type="PANTHER" id="PTHR11848">
    <property type="entry name" value="TGF-BETA FAMILY"/>
    <property type="match status" value="1"/>
</dbReference>
<evidence type="ECO:0000313" key="12">
    <source>
        <dbReference type="Proteomes" id="UP000594262"/>
    </source>
</evidence>
<keyword evidence="3" id="KW-0964">Secreted</keyword>
<feature type="compositionally biased region" description="Basic residues" evidence="9">
    <location>
        <begin position="299"/>
        <end position="308"/>
    </location>
</feature>
<accession>A0A7M5TVN4</accession>
<name>A0A7M5TVN4_9CNID</name>
<dbReference type="SMART" id="SM00204">
    <property type="entry name" value="TGFB"/>
    <property type="match status" value="1"/>
</dbReference>
<evidence type="ECO:0000256" key="4">
    <source>
        <dbReference type="ARBA" id="ARBA00022729"/>
    </source>
</evidence>
<reference evidence="11" key="1">
    <citation type="submission" date="2021-01" db="UniProtKB">
        <authorList>
            <consortium name="EnsemblMetazoa"/>
        </authorList>
    </citation>
    <scope>IDENTIFICATION</scope>
</reference>
<evidence type="ECO:0000313" key="11">
    <source>
        <dbReference type="EnsemblMetazoa" id="CLYHEMP002515.1"/>
    </source>
</evidence>
<evidence type="ECO:0000256" key="9">
    <source>
        <dbReference type="SAM" id="MobiDB-lite"/>
    </source>
</evidence>
<dbReference type="GO" id="GO:0005125">
    <property type="term" value="F:cytokine activity"/>
    <property type="evidence" value="ECO:0007669"/>
    <property type="project" value="TreeGrafter"/>
</dbReference>
<evidence type="ECO:0000256" key="7">
    <source>
        <dbReference type="ARBA" id="ARBA00023180"/>
    </source>
</evidence>
<dbReference type="AlphaFoldDB" id="A0A7M5TVN4"/>
<protein>
    <recommendedName>
        <fullName evidence="10">TGF-beta family profile domain-containing protein</fullName>
    </recommendedName>
</protein>
<dbReference type="PRINTS" id="PR00669">
    <property type="entry name" value="INHIBINA"/>
</dbReference>
<dbReference type="RefSeq" id="XP_066929705.1">
    <property type="nucleotide sequence ID" value="XM_067073604.1"/>
</dbReference>
<dbReference type="Pfam" id="PF00019">
    <property type="entry name" value="TGF_beta"/>
    <property type="match status" value="1"/>
</dbReference>
<evidence type="ECO:0000259" key="10">
    <source>
        <dbReference type="PROSITE" id="PS51362"/>
    </source>
</evidence>
<organism evidence="11 12">
    <name type="scientific">Clytia hemisphaerica</name>
    <dbReference type="NCBI Taxonomy" id="252671"/>
    <lineage>
        <taxon>Eukaryota</taxon>
        <taxon>Metazoa</taxon>
        <taxon>Cnidaria</taxon>
        <taxon>Hydrozoa</taxon>
        <taxon>Hydroidolina</taxon>
        <taxon>Leptothecata</taxon>
        <taxon>Obeliida</taxon>
        <taxon>Clytiidae</taxon>
        <taxon>Clytia</taxon>
    </lineage>
</organism>
<dbReference type="Pfam" id="PF00688">
    <property type="entry name" value="TGFb_propeptide"/>
    <property type="match status" value="1"/>
</dbReference>
<dbReference type="OrthoDB" id="5987191at2759"/>